<keyword evidence="4" id="KW-0808">Transferase</keyword>
<dbReference type="PRINTS" id="PR00344">
    <property type="entry name" value="BCTRLSENSOR"/>
</dbReference>
<name>A0AAW2YH31_9EUKA</name>
<dbReference type="AlphaFoldDB" id="A0AAW2YH31"/>
<dbReference type="SUPFAM" id="SSF55874">
    <property type="entry name" value="ATPase domain of HSP90 chaperone/DNA topoisomerase II/histidine kinase"/>
    <property type="match status" value="1"/>
</dbReference>
<keyword evidence="3 6" id="KW-0597">Phosphoprotein</keyword>
<feature type="modified residue" description="4-aspartylphosphate" evidence="6">
    <location>
        <position position="317"/>
    </location>
</feature>
<dbReference type="CDD" id="cd16922">
    <property type="entry name" value="HATPase_EvgS-ArcB-TorS-like"/>
    <property type="match status" value="1"/>
</dbReference>
<proteinExistence type="predicted"/>
<dbReference type="InterPro" id="IPR036890">
    <property type="entry name" value="HATPase_C_sf"/>
</dbReference>
<comment type="catalytic activity">
    <reaction evidence="1">
        <text>ATP + protein L-histidine = ADP + protein N-phospho-L-histidine.</text>
        <dbReference type="EC" id="2.7.13.3"/>
    </reaction>
</comment>
<evidence type="ECO:0000256" key="5">
    <source>
        <dbReference type="ARBA" id="ARBA00022777"/>
    </source>
</evidence>
<dbReference type="EMBL" id="JAOPGA020000027">
    <property type="protein sequence ID" value="KAL0476379.1"/>
    <property type="molecule type" value="Genomic_DNA"/>
</dbReference>
<dbReference type="Gene3D" id="3.40.50.2300">
    <property type="match status" value="1"/>
</dbReference>
<evidence type="ECO:0000259" key="7">
    <source>
        <dbReference type="PROSITE" id="PS50109"/>
    </source>
</evidence>
<evidence type="ECO:0000313" key="9">
    <source>
        <dbReference type="EMBL" id="KAL0476379.1"/>
    </source>
</evidence>
<feature type="domain" description="Histidine kinase" evidence="7">
    <location>
        <begin position="2"/>
        <end position="221"/>
    </location>
</feature>
<evidence type="ECO:0000256" key="2">
    <source>
        <dbReference type="ARBA" id="ARBA00012438"/>
    </source>
</evidence>
<protein>
    <recommendedName>
        <fullName evidence="2">histidine kinase</fullName>
        <ecNumber evidence="2">2.7.13.3</ecNumber>
    </recommendedName>
</protein>
<gene>
    <name evidence="9" type="ORF">AKO1_006308</name>
</gene>
<feature type="domain" description="Response regulatory" evidence="8">
    <location>
        <begin position="268"/>
        <end position="388"/>
    </location>
</feature>
<dbReference type="SUPFAM" id="SSF52172">
    <property type="entry name" value="CheY-like"/>
    <property type="match status" value="1"/>
</dbReference>
<dbReference type="Proteomes" id="UP001431209">
    <property type="component" value="Unassembled WGS sequence"/>
</dbReference>
<keyword evidence="5" id="KW-0418">Kinase</keyword>
<dbReference type="GO" id="GO:0004673">
    <property type="term" value="F:protein histidine kinase activity"/>
    <property type="evidence" value="ECO:0007669"/>
    <property type="project" value="UniProtKB-EC"/>
</dbReference>
<dbReference type="FunFam" id="3.30.565.10:FF:000010">
    <property type="entry name" value="Sensor histidine kinase RcsC"/>
    <property type="match status" value="1"/>
</dbReference>
<keyword evidence="10" id="KW-1185">Reference proteome</keyword>
<dbReference type="SMART" id="SM00387">
    <property type="entry name" value="HATPase_c"/>
    <property type="match status" value="1"/>
</dbReference>
<dbReference type="CDD" id="cd17546">
    <property type="entry name" value="REC_hyHK_CKI1_RcsC-like"/>
    <property type="match status" value="1"/>
</dbReference>
<dbReference type="PROSITE" id="PS50110">
    <property type="entry name" value="RESPONSE_REGULATORY"/>
    <property type="match status" value="1"/>
</dbReference>
<evidence type="ECO:0000259" key="8">
    <source>
        <dbReference type="PROSITE" id="PS50110"/>
    </source>
</evidence>
<dbReference type="PROSITE" id="PS50109">
    <property type="entry name" value="HIS_KIN"/>
    <property type="match status" value="1"/>
</dbReference>
<dbReference type="InterPro" id="IPR001789">
    <property type="entry name" value="Sig_transdc_resp-reg_receiver"/>
</dbReference>
<evidence type="ECO:0000256" key="1">
    <source>
        <dbReference type="ARBA" id="ARBA00000085"/>
    </source>
</evidence>
<comment type="caution">
    <text evidence="9">The sequence shown here is derived from an EMBL/GenBank/DDBJ whole genome shotgun (WGS) entry which is preliminary data.</text>
</comment>
<dbReference type="InterPro" id="IPR011006">
    <property type="entry name" value="CheY-like_superfamily"/>
</dbReference>
<dbReference type="EC" id="2.7.13.3" evidence="2"/>
<dbReference type="PANTHER" id="PTHR43047:SF64">
    <property type="entry name" value="HISTIDINE KINASE CONTAINING CHEY-HOMOLOGOUS RECEIVER DOMAIN AND PAS DOMAIN-RELATED"/>
    <property type="match status" value="1"/>
</dbReference>
<evidence type="ECO:0000256" key="4">
    <source>
        <dbReference type="ARBA" id="ARBA00022679"/>
    </source>
</evidence>
<dbReference type="Pfam" id="PF02518">
    <property type="entry name" value="HATPase_c"/>
    <property type="match status" value="1"/>
</dbReference>
<dbReference type="Pfam" id="PF00072">
    <property type="entry name" value="Response_reg"/>
    <property type="match status" value="1"/>
</dbReference>
<dbReference type="Gene3D" id="3.30.565.10">
    <property type="entry name" value="Histidine kinase-like ATPase, C-terminal domain"/>
    <property type="match status" value="1"/>
</dbReference>
<organism evidence="9 10">
    <name type="scientific">Acrasis kona</name>
    <dbReference type="NCBI Taxonomy" id="1008807"/>
    <lineage>
        <taxon>Eukaryota</taxon>
        <taxon>Discoba</taxon>
        <taxon>Heterolobosea</taxon>
        <taxon>Tetramitia</taxon>
        <taxon>Eutetramitia</taxon>
        <taxon>Acrasidae</taxon>
        <taxon>Acrasis</taxon>
    </lineage>
</organism>
<evidence type="ECO:0000313" key="10">
    <source>
        <dbReference type="Proteomes" id="UP001431209"/>
    </source>
</evidence>
<reference evidence="9 10" key="1">
    <citation type="submission" date="2024-03" db="EMBL/GenBank/DDBJ databases">
        <title>The Acrasis kona genome and developmental transcriptomes reveal deep origins of eukaryotic multicellular pathways.</title>
        <authorList>
            <person name="Sheikh S."/>
            <person name="Fu C.-J."/>
            <person name="Brown M.W."/>
            <person name="Baldauf S.L."/>
        </authorList>
    </citation>
    <scope>NUCLEOTIDE SEQUENCE [LARGE SCALE GENOMIC DNA]</scope>
    <source>
        <strain evidence="9 10">ATCC MYA-3509</strain>
    </source>
</reference>
<dbReference type="GO" id="GO:0000160">
    <property type="term" value="P:phosphorelay signal transduction system"/>
    <property type="evidence" value="ECO:0007669"/>
    <property type="project" value="InterPro"/>
</dbReference>
<evidence type="ECO:0000256" key="3">
    <source>
        <dbReference type="ARBA" id="ARBA00022553"/>
    </source>
</evidence>
<dbReference type="InterPro" id="IPR003594">
    <property type="entry name" value="HATPase_dom"/>
</dbReference>
<dbReference type="InterPro" id="IPR005467">
    <property type="entry name" value="His_kinase_dom"/>
</dbReference>
<sequence length="411" mass="46223">MEVHKKLKDPLVNMSIRDELNAIEMGIDSIVVCGEYQKTITNDVLLLSKLESNQFQLVLKPFQVMNLIEIVTQMFEASCKTKNISIKRELGHGIDELMILSDFTRVSQILINLLSNAVKFTHSGCITISVSHRYIHGGDSNRIELEFRVKDTGVGIHDKDKFIIFDRFMQATQRNMSEYQGSGLGLFISKTLTELMGGSIRVESRADVPGSTFSFTIQCQVCEPPPSSTNQVKKQVQNKNAQPVILLSTASIINSFKVPAAENQIRLSVLVVEDNNINMKVLVRMVQNCNCDCKSAKDGVEGLEMYNKYKFDLILMDVTMPRMCGYECTRRIRALERERGVVDPVVILGLSGNARFEHQEEGIASGMNTYMLKPIQQASILNAVEERRRELESKVQSEVRLVPDSGETSDM</sequence>
<dbReference type="SMART" id="SM00448">
    <property type="entry name" value="REC"/>
    <property type="match status" value="1"/>
</dbReference>
<dbReference type="InterPro" id="IPR004358">
    <property type="entry name" value="Sig_transdc_His_kin-like_C"/>
</dbReference>
<accession>A0AAW2YH31</accession>
<evidence type="ECO:0000256" key="6">
    <source>
        <dbReference type="PROSITE-ProRule" id="PRU00169"/>
    </source>
</evidence>
<dbReference type="PANTHER" id="PTHR43047">
    <property type="entry name" value="TWO-COMPONENT HISTIDINE PROTEIN KINASE"/>
    <property type="match status" value="1"/>
</dbReference>